<evidence type="ECO:0000313" key="3">
    <source>
        <dbReference type="Proteomes" id="UP000073601"/>
    </source>
</evidence>
<sequence length="128" mass="14879">MYRRWQFYDADIDLGDNISAKFKWSISSLSMQEKALGGLVTKCFGYVFHPTKNENACPLSMLIEKQVLCECCFARTLIVPKNDCDEKGRSMKQSIIHIALVVKDYDEAIDFYMNKLKFELIEDTYQPE</sequence>
<dbReference type="InterPro" id="IPR004360">
    <property type="entry name" value="Glyas_Fos-R_dOase_dom"/>
</dbReference>
<dbReference type="InterPro" id="IPR029068">
    <property type="entry name" value="Glyas_Bleomycin-R_OHBP_Dase"/>
</dbReference>
<protein>
    <recommendedName>
        <fullName evidence="1">VOC domain-containing protein</fullName>
    </recommendedName>
</protein>
<dbReference type="Proteomes" id="UP000073601">
    <property type="component" value="Unassembled WGS sequence"/>
</dbReference>
<dbReference type="InterPro" id="IPR037523">
    <property type="entry name" value="VOC_core"/>
</dbReference>
<evidence type="ECO:0000313" key="2">
    <source>
        <dbReference type="EMBL" id="CZF81221.1"/>
    </source>
</evidence>
<gene>
    <name evidence="2" type="ORF">GMA8713_01757</name>
</gene>
<dbReference type="AlphaFoldDB" id="A0A128F4K2"/>
<evidence type="ECO:0000259" key="1">
    <source>
        <dbReference type="PROSITE" id="PS51819"/>
    </source>
</evidence>
<organism evidence="2 3">
    <name type="scientific">Grimontia marina</name>
    <dbReference type="NCBI Taxonomy" id="646534"/>
    <lineage>
        <taxon>Bacteria</taxon>
        <taxon>Pseudomonadati</taxon>
        <taxon>Pseudomonadota</taxon>
        <taxon>Gammaproteobacteria</taxon>
        <taxon>Vibrionales</taxon>
        <taxon>Vibrionaceae</taxon>
        <taxon>Grimontia</taxon>
    </lineage>
</organism>
<name>A0A128F4K2_9GAMM</name>
<keyword evidence="3" id="KW-1185">Reference proteome</keyword>
<dbReference type="Pfam" id="PF00903">
    <property type="entry name" value="Glyoxalase"/>
    <property type="match status" value="1"/>
</dbReference>
<feature type="domain" description="VOC" evidence="1">
    <location>
        <begin position="94"/>
        <end position="128"/>
    </location>
</feature>
<dbReference type="PROSITE" id="PS51819">
    <property type="entry name" value="VOC"/>
    <property type="match status" value="1"/>
</dbReference>
<accession>A0A128F4K2</accession>
<proteinExistence type="predicted"/>
<dbReference type="Gene3D" id="3.10.180.10">
    <property type="entry name" value="2,3-Dihydroxybiphenyl 1,2-Dioxygenase, domain 1"/>
    <property type="match status" value="1"/>
</dbReference>
<reference evidence="3" key="1">
    <citation type="submission" date="2016-02" db="EMBL/GenBank/DDBJ databases">
        <authorList>
            <person name="Rodrigo-Torres Lidia"/>
            <person name="Arahal R.David."/>
        </authorList>
    </citation>
    <scope>NUCLEOTIDE SEQUENCE [LARGE SCALE GENOMIC DNA]</scope>
    <source>
        <strain evidence="3">CECT 8713</strain>
    </source>
</reference>
<dbReference type="SUPFAM" id="SSF54593">
    <property type="entry name" value="Glyoxalase/Bleomycin resistance protein/Dihydroxybiphenyl dioxygenase"/>
    <property type="match status" value="1"/>
</dbReference>
<dbReference type="EMBL" id="FIZY01000012">
    <property type="protein sequence ID" value="CZF81221.1"/>
    <property type="molecule type" value="Genomic_DNA"/>
</dbReference>